<feature type="transmembrane region" description="Helical" evidence="6">
    <location>
        <begin position="151"/>
        <end position="175"/>
    </location>
</feature>
<feature type="transmembrane region" description="Helical" evidence="6">
    <location>
        <begin position="282"/>
        <end position="302"/>
    </location>
</feature>
<proteinExistence type="predicted"/>
<dbReference type="PANTHER" id="PTHR30619">
    <property type="entry name" value="DNA INTERNALIZATION/COMPETENCE PROTEIN COMEC/REC2"/>
    <property type="match status" value="1"/>
</dbReference>
<keyword evidence="5 6" id="KW-0472">Membrane</keyword>
<dbReference type="InterPro" id="IPR004477">
    <property type="entry name" value="ComEC_N"/>
</dbReference>
<organism evidence="8 9">
    <name type="scientific">Candidatus Blackburnbacteria bacterium RIFCSPHIGHO2_12_FULL_41_13b</name>
    <dbReference type="NCBI Taxonomy" id="1797517"/>
    <lineage>
        <taxon>Bacteria</taxon>
        <taxon>Candidatus Blackburniibacteriota</taxon>
    </lineage>
</organism>
<reference evidence="8 9" key="1">
    <citation type="journal article" date="2016" name="Nat. Commun.">
        <title>Thousands of microbial genomes shed light on interconnected biogeochemical processes in an aquifer system.</title>
        <authorList>
            <person name="Anantharaman K."/>
            <person name="Brown C.T."/>
            <person name="Hug L.A."/>
            <person name="Sharon I."/>
            <person name="Castelle C.J."/>
            <person name="Probst A.J."/>
            <person name="Thomas B.C."/>
            <person name="Singh A."/>
            <person name="Wilkins M.J."/>
            <person name="Karaoz U."/>
            <person name="Brodie E.L."/>
            <person name="Williams K.H."/>
            <person name="Hubbard S.S."/>
            <person name="Banfield J.F."/>
        </authorList>
    </citation>
    <scope>NUCLEOTIDE SEQUENCE [LARGE SCALE GENOMIC DNA]</scope>
</reference>
<accession>A0A1G1V867</accession>
<dbReference type="AlphaFoldDB" id="A0A1G1V867"/>
<dbReference type="STRING" id="1797517.A3F61_03155"/>
<evidence type="ECO:0000256" key="6">
    <source>
        <dbReference type="SAM" id="Phobius"/>
    </source>
</evidence>
<feature type="transmembrane region" description="Helical" evidence="6">
    <location>
        <begin position="181"/>
        <end position="203"/>
    </location>
</feature>
<evidence type="ECO:0000259" key="7">
    <source>
        <dbReference type="Pfam" id="PF03772"/>
    </source>
</evidence>
<comment type="subcellular location">
    <subcellularLocation>
        <location evidence="1">Cell membrane</location>
        <topology evidence="1">Multi-pass membrane protein</topology>
    </subcellularLocation>
</comment>
<dbReference type="Proteomes" id="UP000178272">
    <property type="component" value="Unassembled WGS sequence"/>
</dbReference>
<dbReference type="InterPro" id="IPR052159">
    <property type="entry name" value="Competence_DNA_uptake"/>
</dbReference>
<evidence type="ECO:0000256" key="2">
    <source>
        <dbReference type="ARBA" id="ARBA00022475"/>
    </source>
</evidence>
<feature type="transmembrane region" description="Helical" evidence="6">
    <location>
        <begin position="358"/>
        <end position="378"/>
    </location>
</feature>
<evidence type="ECO:0000313" key="8">
    <source>
        <dbReference type="EMBL" id="OGY11392.1"/>
    </source>
</evidence>
<gene>
    <name evidence="8" type="ORF">A3F61_03155</name>
</gene>
<feature type="domain" description="ComEC/Rec2-related protein" evidence="7">
    <location>
        <begin position="130"/>
        <end position="365"/>
    </location>
</feature>
<feature type="transmembrane region" description="Helical" evidence="6">
    <location>
        <begin position="224"/>
        <end position="244"/>
    </location>
</feature>
<protein>
    <recommendedName>
        <fullName evidence="7">ComEC/Rec2-related protein domain-containing protein</fullName>
    </recommendedName>
</protein>
<evidence type="ECO:0000313" key="9">
    <source>
        <dbReference type="Proteomes" id="UP000178272"/>
    </source>
</evidence>
<evidence type="ECO:0000256" key="1">
    <source>
        <dbReference type="ARBA" id="ARBA00004651"/>
    </source>
</evidence>
<dbReference type="GO" id="GO:0005886">
    <property type="term" value="C:plasma membrane"/>
    <property type="evidence" value="ECO:0007669"/>
    <property type="project" value="UniProtKB-SubCell"/>
</dbReference>
<sequence>MNPRLLALLMVVLITLWVIRYAMVRHSYQVGDKVRVSGQISNQPQIMGAQQRISLGDFTFYTDRFPEIAYGERIIAEGVVGKGKSGYYLESPVVKKIGELGVLGEIRESVFSVFKKFLPEPHSGLLSGVVLGTKSSLDSNFLEGLRKTGTLHIVVASGSNIAFFSGLLINITAFIWGRKRAVLLCFILVWSYVLLIGADPPIVRAAVMGSILIFAQSLGREFDVWRALAIAGAVMLFIYPLWLFDLGFQLSFLATAGIVGLGKKTEGLVDKIKYLPAVFKSALSVTLAAQVAVTPLLFITFGEVSLVGPLVNTLVLWTVPFIMLGGFLLGILGVLGGLGGTLSVPGPALSAGEVLGQILAWFLWLPLEYFIQIVRLFGK</sequence>
<evidence type="ECO:0000256" key="4">
    <source>
        <dbReference type="ARBA" id="ARBA00022989"/>
    </source>
</evidence>
<keyword evidence="2" id="KW-1003">Cell membrane</keyword>
<feature type="transmembrane region" description="Helical" evidence="6">
    <location>
        <begin position="6"/>
        <end position="23"/>
    </location>
</feature>
<keyword evidence="3 6" id="KW-0812">Transmembrane</keyword>
<dbReference type="Pfam" id="PF03772">
    <property type="entry name" value="Competence"/>
    <property type="match status" value="1"/>
</dbReference>
<comment type="caution">
    <text evidence="8">The sequence shown here is derived from an EMBL/GenBank/DDBJ whole genome shotgun (WGS) entry which is preliminary data.</text>
</comment>
<evidence type="ECO:0000256" key="3">
    <source>
        <dbReference type="ARBA" id="ARBA00022692"/>
    </source>
</evidence>
<name>A0A1G1V867_9BACT</name>
<dbReference type="EMBL" id="MHCA01000039">
    <property type="protein sequence ID" value="OGY11392.1"/>
    <property type="molecule type" value="Genomic_DNA"/>
</dbReference>
<feature type="transmembrane region" description="Helical" evidence="6">
    <location>
        <begin position="314"/>
        <end position="338"/>
    </location>
</feature>
<dbReference type="NCBIfam" id="TIGR00360">
    <property type="entry name" value="ComEC_N-term"/>
    <property type="match status" value="1"/>
</dbReference>
<evidence type="ECO:0000256" key="5">
    <source>
        <dbReference type="ARBA" id="ARBA00023136"/>
    </source>
</evidence>
<keyword evidence="4 6" id="KW-1133">Transmembrane helix</keyword>
<dbReference type="PANTHER" id="PTHR30619:SF1">
    <property type="entry name" value="RECOMBINATION PROTEIN 2"/>
    <property type="match status" value="1"/>
</dbReference>